<reference evidence="3" key="1">
    <citation type="submission" date="2020-09" db="EMBL/GenBank/DDBJ databases">
        <title>Comparative genome analyses of four rice-infecting Rhizoctonia solani isolates reveal extensive enrichment of homogalacturonan modification genes.</title>
        <authorList>
            <person name="Lee D.-Y."/>
            <person name="Jeon J."/>
            <person name="Kim K.-T."/>
            <person name="Cheong K."/>
            <person name="Song H."/>
            <person name="Choi G."/>
            <person name="Ko J."/>
            <person name="Opiyo S.O."/>
            <person name="Zuo S."/>
            <person name="Madhav S."/>
            <person name="Lee Y.-H."/>
            <person name="Wang G.-L."/>
        </authorList>
    </citation>
    <scope>NUCLEOTIDE SEQUENCE</scope>
    <source>
        <strain evidence="3">AG1-IA WGL</strain>
    </source>
</reference>
<evidence type="ECO:0000256" key="1">
    <source>
        <dbReference type="SAM" id="MobiDB-lite"/>
    </source>
</evidence>
<feature type="compositionally biased region" description="Polar residues" evidence="1">
    <location>
        <begin position="1"/>
        <end position="12"/>
    </location>
</feature>
<organism evidence="3 4">
    <name type="scientific">Rhizoctonia solani</name>
    <dbReference type="NCBI Taxonomy" id="456999"/>
    <lineage>
        <taxon>Eukaryota</taxon>
        <taxon>Fungi</taxon>
        <taxon>Dikarya</taxon>
        <taxon>Basidiomycota</taxon>
        <taxon>Agaricomycotina</taxon>
        <taxon>Agaricomycetes</taxon>
        <taxon>Cantharellales</taxon>
        <taxon>Ceratobasidiaceae</taxon>
        <taxon>Rhizoctonia</taxon>
    </lineage>
</organism>
<dbReference type="Proteomes" id="UP000602905">
    <property type="component" value="Unassembled WGS sequence"/>
</dbReference>
<name>A0A8H7LLX4_9AGAM</name>
<feature type="compositionally biased region" description="Low complexity" evidence="1">
    <location>
        <begin position="371"/>
        <end position="380"/>
    </location>
</feature>
<protein>
    <recommendedName>
        <fullName evidence="2">Retrotransposon gag domain-containing protein</fullName>
    </recommendedName>
</protein>
<proteinExistence type="predicted"/>
<feature type="non-terminal residue" evidence="3">
    <location>
        <position position="1"/>
    </location>
</feature>
<dbReference type="InterPro" id="IPR005162">
    <property type="entry name" value="Retrotrans_gag_dom"/>
</dbReference>
<feature type="region of interest" description="Disordered" evidence="1">
    <location>
        <begin position="103"/>
        <end position="148"/>
    </location>
</feature>
<sequence>TQTVAQLSNQSAAADPGRPTFFDKGKWISNKDFDAQQAYKAAKSRTDDTMPKKDQPSIGITLDDIRPPRKAARQETLERSCDRSSIAALPAGGYFANKMRAKGVAMPSTSKKEKSAKKRAYSPSESKSKSRSSSSPESSNSDKSTTLNLSLGLVSSRKRWKNKKKREEYRLKEKMRKEQCKKHKLQRQIWELIQASIKVKELVAYQGQDNYNPFEKWDYKVDHWLQASRYKGKCAVEHLGMFLSGNALRWYMDFVAPDPKSYMVDTLKMGLFSYFFPPNLKSKLCCKFKYAQQGNQKFVNYLQALKQLQRQLPDITDRNICNKLWDTVHTYIKVKWIKAGLDEEETDLDILTKMAERFEAAKEAKQRASAQGKPKGNNQQNGGGSITKQTNKPPKQNLKGKSSKQNSTPRA</sequence>
<gene>
    <name evidence="3" type="ORF">RHS03_09993</name>
</gene>
<evidence type="ECO:0000313" key="4">
    <source>
        <dbReference type="Proteomes" id="UP000602905"/>
    </source>
</evidence>
<feature type="region of interest" description="Disordered" evidence="1">
    <location>
        <begin position="1"/>
        <end position="20"/>
    </location>
</feature>
<feature type="compositionally biased region" description="Polar residues" evidence="1">
    <location>
        <begin position="386"/>
        <end position="411"/>
    </location>
</feature>
<evidence type="ECO:0000259" key="2">
    <source>
        <dbReference type="Pfam" id="PF03732"/>
    </source>
</evidence>
<feature type="compositionally biased region" description="Basic and acidic residues" evidence="1">
    <location>
        <begin position="63"/>
        <end position="81"/>
    </location>
</feature>
<feature type="region of interest" description="Disordered" evidence="1">
    <location>
        <begin position="361"/>
        <end position="411"/>
    </location>
</feature>
<dbReference type="EMBL" id="JACYCD010000709">
    <property type="protein sequence ID" value="KAF8687110.1"/>
    <property type="molecule type" value="Genomic_DNA"/>
</dbReference>
<accession>A0A8H7LLX4</accession>
<feature type="compositionally biased region" description="Basic and acidic residues" evidence="1">
    <location>
        <begin position="44"/>
        <end position="55"/>
    </location>
</feature>
<feature type="domain" description="Retrotransposon gag" evidence="2">
    <location>
        <begin position="241"/>
        <end position="321"/>
    </location>
</feature>
<comment type="caution">
    <text evidence="3">The sequence shown here is derived from an EMBL/GenBank/DDBJ whole genome shotgun (WGS) entry which is preliminary data.</text>
</comment>
<evidence type="ECO:0000313" key="3">
    <source>
        <dbReference type="EMBL" id="KAF8687110.1"/>
    </source>
</evidence>
<dbReference type="Pfam" id="PF03732">
    <property type="entry name" value="Retrotrans_gag"/>
    <property type="match status" value="1"/>
</dbReference>
<feature type="compositionally biased region" description="Low complexity" evidence="1">
    <location>
        <begin position="131"/>
        <end position="144"/>
    </location>
</feature>
<feature type="region of interest" description="Disordered" evidence="1">
    <location>
        <begin position="39"/>
        <end position="81"/>
    </location>
</feature>
<dbReference type="AlphaFoldDB" id="A0A8H7LLX4"/>
<dbReference type="OrthoDB" id="3267748at2759"/>